<dbReference type="GO" id="GO:0007165">
    <property type="term" value="P:signal transduction"/>
    <property type="evidence" value="ECO:0007669"/>
    <property type="project" value="UniProtKB-KW"/>
</dbReference>
<accession>A0A226EM41</accession>
<evidence type="ECO:0000256" key="2">
    <source>
        <dbReference type="ARBA" id="ARBA00022475"/>
    </source>
</evidence>
<dbReference type="GO" id="GO:0043025">
    <property type="term" value="C:neuronal cell body"/>
    <property type="evidence" value="ECO:0007669"/>
    <property type="project" value="TreeGrafter"/>
</dbReference>
<dbReference type="EMBL" id="LNIX01000003">
    <property type="protein sequence ID" value="OXA58529.1"/>
    <property type="molecule type" value="Genomic_DNA"/>
</dbReference>
<keyword evidence="7" id="KW-0807">Transducer</keyword>
<feature type="transmembrane region" description="Helical" evidence="8">
    <location>
        <begin position="31"/>
        <end position="49"/>
    </location>
</feature>
<keyword evidence="3 8" id="KW-0812">Transmembrane</keyword>
<gene>
    <name evidence="9" type="ORF">Fcan01_06941</name>
</gene>
<evidence type="ECO:0000256" key="3">
    <source>
        <dbReference type="ARBA" id="ARBA00022692"/>
    </source>
</evidence>
<feature type="transmembrane region" description="Helical" evidence="8">
    <location>
        <begin position="226"/>
        <end position="246"/>
    </location>
</feature>
<comment type="caution">
    <text evidence="9">The sequence shown here is derived from an EMBL/GenBank/DDBJ whole genome shotgun (WGS) entry which is preliminary data.</text>
</comment>
<feature type="transmembrane region" description="Helical" evidence="8">
    <location>
        <begin position="69"/>
        <end position="94"/>
    </location>
</feature>
<dbReference type="Pfam" id="PF08395">
    <property type="entry name" value="7tm_7"/>
    <property type="match status" value="2"/>
</dbReference>
<evidence type="ECO:0000256" key="4">
    <source>
        <dbReference type="ARBA" id="ARBA00022989"/>
    </source>
</evidence>
<dbReference type="PANTHER" id="PTHR21143:SF104">
    <property type="entry name" value="GUSTATORY RECEPTOR 8A-RELATED"/>
    <property type="match status" value="1"/>
</dbReference>
<dbReference type="AlphaFoldDB" id="A0A226EM41"/>
<keyword evidence="5 8" id="KW-0472">Membrane</keyword>
<evidence type="ECO:0000313" key="10">
    <source>
        <dbReference type="Proteomes" id="UP000198287"/>
    </source>
</evidence>
<keyword evidence="6 9" id="KW-0675">Receptor</keyword>
<keyword evidence="4 8" id="KW-1133">Transmembrane helix</keyword>
<dbReference type="PANTHER" id="PTHR21143">
    <property type="entry name" value="INVERTEBRATE GUSTATORY RECEPTOR"/>
    <property type="match status" value="1"/>
</dbReference>
<feature type="transmembrane region" description="Helical" evidence="8">
    <location>
        <begin position="317"/>
        <end position="340"/>
    </location>
</feature>
<evidence type="ECO:0000256" key="8">
    <source>
        <dbReference type="SAM" id="Phobius"/>
    </source>
</evidence>
<keyword evidence="2" id="KW-1003">Cell membrane</keyword>
<feature type="transmembrane region" description="Helical" evidence="8">
    <location>
        <begin position="106"/>
        <end position="127"/>
    </location>
</feature>
<feature type="transmembrane region" description="Helical" evidence="8">
    <location>
        <begin position="164"/>
        <end position="184"/>
    </location>
</feature>
<feature type="transmembrane region" description="Helical" evidence="8">
    <location>
        <begin position="409"/>
        <end position="426"/>
    </location>
</feature>
<dbReference type="InterPro" id="IPR013604">
    <property type="entry name" value="7TM_chemorcpt"/>
</dbReference>
<dbReference type="GO" id="GO:0005886">
    <property type="term" value="C:plasma membrane"/>
    <property type="evidence" value="ECO:0007669"/>
    <property type="project" value="UniProtKB-SubCell"/>
</dbReference>
<dbReference type="GO" id="GO:0050909">
    <property type="term" value="P:sensory perception of taste"/>
    <property type="evidence" value="ECO:0007669"/>
    <property type="project" value="InterPro"/>
</dbReference>
<sequence>MGKADKSKVIDPSGKVTVIRREERYPRSTELLMRNGFPIILLNMVFGLLPTTLFGSRLKYYRCSVAQAYAFVFGVCMIFLSFIFLPLSITTGFLDNPRKGATETAVLILSKVTHVLGFLLILIRGYFVSRKMPVVWGQMAKLMHISVVDLHGKRYHGLKKLTRFTQYAVLTYVLAMIINELNIFMQELDKMMPQFYIYYNLQIVEVTRFNYLCISFGYIMWKLCSYSHILVSILAGFIIVAVTVCLRAGNDHLLGIFEDDQNLLLIKQRKKITVLKEFEEHANRDENVLKALNQVKDIHVVAENVLGSVSKIYGVSLIIEVLILIANLLVDVFYILVPIITNAPSDSDDDGSNVHSSMRSVISQRNNSTRFISQNFFKNYINENGDMPDEFPIEDQPNLNLSLEPFLDGYFITLLGEAFIHSYFFYKLCCRTTEMVNEAKEPLQILKTVPYTQFSQKVQHQISILKRDLATNTITLTAANYFQINKFTLTSVTSALTTYIVVLLQFSQQEQGKDSTGNSTRTYT</sequence>
<comment type="subcellular location">
    <subcellularLocation>
        <location evidence="1">Cell membrane</location>
        <topology evidence="1">Multi-pass membrane protein</topology>
    </subcellularLocation>
</comment>
<organism evidence="9 10">
    <name type="scientific">Folsomia candida</name>
    <name type="common">Springtail</name>
    <dbReference type="NCBI Taxonomy" id="158441"/>
    <lineage>
        <taxon>Eukaryota</taxon>
        <taxon>Metazoa</taxon>
        <taxon>Ecdysozoa</taxon>
        <taxon>Arthropoda</taxon>
        <taxon>Hexapoda</taxon>
        <taxon>Collembola</taxon>
        <taxon>Entomobryomorpha</taxon>
        <taxon>Isotomoidea</taxon>
        <taxon>Isotomidae</taxon>
        <taxon>Proisotominae</taxon>
        <taxon>Folsomia</taxon>
    </lineage>
</organism>
<evidence type="ECO:0000313" key="9">
    <source>
        <dbReference type="EMBL" id="OXA58529.1"/>
    </source>
</evidence>
<evidence type="ECO:0000256" key="6">
    <source>
        <dbReference type="ARBA" id="ARBA00023170"/>
    </source>
</evidence>
<evidence type="ECO:0000256" key="5">
    <source>
        <dbReference type="ARBA" id="ARBA00023136"/>
    </source>
</evidence>
<evidence type="ECO:0000256" key="7">
    <source>
        <dbReference type="ARBA" id="ARBA00023224"/>
    </source>
</evidence>
<proteinExistence type="predicted"/>
<dbReference type="GO" id="GO:0007635">
    <property type="term" value="P:chemosensory behavior"/>
    <property type="evidence" value="ECO:0007669"/>
    <property type="project" value="TreeGrafter"/>
</dbReference>
<dbReference type="GO" id="GO:0008049">
    <property type="term" value="P:male courtship behavior"/>
    <property type="evidence" value="ECO:0007669"/>
    <property type="project" value="TreeGrafter"/>
</dbReference>
<name>A0A226EM41_FOLCA</name>
<protein>
    <submittedName>
        <fullName evidence="9">Gustatory receptor for sugar taste 64e</fullName>
    </submittedName>
</protein>
<dbReference type="GO" id="GO:0030425">
    <property type="term" value="C:dendrite"/>
    <property type="evidence" value="ECO:0007669"/>
    <property type="project" value="TreeGrafter"/>
</dbReference>
<keyword evidence="10" id="KW-1185">Reference proteome</keyword>
<reference evidence="9 10" key="1">
    <citation type="submission" date="2015-12" db="EMBL/GenBank/DDBJ databases">
        <title>The genome of Folsomia candida.</title>
        <authorList>
            <person name="Faddeeva A."/>
            <person name="Derks M.F."/>
            <person name="Anvar Y."/>
            <person name="Smit S."/>
            <person name="Van Straalen N."/>
            <person name="Roelofs D."/>
        </authorList>
    </citation>
    <scope>NUCLEOTIDE SEQUENCE [LARGE SCALE GENOMIC DNA]</scope>
    <source>
        <strain evidence="9 10">VU population</strain>
        <tissue evidence="9">Whole body</tissue>
    </source>
</reference>
<dbReference type="GO" id="GO:0030424">
    <property type="term" value="C:axon"/>
    <property type="evidence" value="ECO:0007669"/>
    <property type="project" value="TreeGrafter"/>
</dbReference>
<dbReference type="Proteomes" id="UP000198287">
    <property type="component" value="Unassembled WGS sequence"/>
</dbReference>
<evidence type="ECO:0000256" key="1">
    <source>
        <dbReference type="ARBA" id="ARBA00004651"/>
    </source>
</evidence>